<keyword evidence="4" id="KW-1185">Reference proteome</keyword>
<evidence type="ECO:0000313" key="4">
    <source>
        <dbReference type="Proteomes" id="UP001500227"/>
    </source>
</evidence>
<dbReference type="EMBL" id="BAABKD010000002">
    <property type="protein sequence ID" value="GAA5085393.1"/>
    <property type="molecule type" value="Genomic_DNA"/>
</dbReference>
<keyword evidence="1" id="KW-0812">Transmembrane</keyword>
<keyword evidence="1" id="KW-1133">Transmembrane helix</keyword>
<proteinExistence type="predicted"/>
<name>A0ABP9LTX0_9BURK</name>
<evidence type="ECO:0000259" key="2">
    <source>
        <dbReference type="Pfam" id="PF07331"/>
    </source>
</evidence>
<evidence type="ECO:0000256" key="1">
    <source>
        <dbReference type="SAM" id="Phobius"/>
    </source>
</evidence>
<feature type="transmembrane region" description="Helical" evidence="1">
    <location>
        <begin position="65"/>
        <end position="93"/>
    </location>
</feature>
<sequence length="135" mass="14642">MLFIGMATVLGSLNYQIGSLARMGPGYFPLLLGAGLMLVALLIALSPPEPQSVTTSFVPQFRAWFLVVASILLFIALGQYGGLIPATFVLAFVATLADQKNTWKTALVVAVVLTLMAIIVFYYALQMQFPLLRWG</sequence>
<feature type="domain" description="DUF1468" evidence="2">
    <location>
        <begin position="3"/>
        <end position="130"/>
    </location>
</feature>
<organism evidence="3 4">
    <name type="scientific">Paenalcaligenes hermetiae</name>
    <dbReference type="NCBI Taxonomy" id="1157987"/>
    <lineage>
        <taxon>Bacteria</taxon>
        <taxon>Pseudomonadati</taxon>
        <taxon>Pseudomonadota</taxon>
        <taxon>Betaproteobacteria</taxon>
        <taxon>Burkholderiales</taxon>
        <taxon>Alcaligenaceae</taxon>
        <taxon>Paenalcaligenes</taxon>
    </lineage>
</organism>
<dbReference type="InterPro" id="IPR009936">
    <property type="entry name" value="DUF1468"/>
</dbReference>
<gene>
    <name evidence="3" type="ORF">GCM10023337_04060</name>
</gene>
<protein>
    <submittedName>
        <fullName evidence="3">Tripartite tricarboxylate transporter TctB family protein</fullName>
    </submittedName>
</protein>
<keyword evidence="1" id="KW-0472">Membrane</keyword>
<accession>A0ABP9LTX0</accession>
<dbReference type="Proteomes" id="UP001500227">
    <property type="component" value="Unassembled WGS sequence"/>
</dbReference>
<feature type="transmembrane region" description="Helical" evidence="1">
    <location>
        <begin position="105"/>
        <end position="125"/>
    </location>
</feature>
<dbReference type="Pfam" id="PF07331">
    <property type="entry name" value="TctB"/>
    <property type="match status" value="1"/>
</dbReference>
<comment type="caution">
    <text evidence="3">The sequence shown here is derived from an EMBL/GenBank/DDBJ whole genome shotgun (WGS) entry which is preliminary data.</text>
</comment>
<evidence type="ECO:0000313" key="3">
    <source>
        <dbReference type="EMBL" id="GAA5085393.1"/>
    </source>
</evidence>
<feature type="transmembrane region" description="Helical" evidence="1">
    <location>
        <begin position="26"/>
        <end position="45"/>
    </location>
</feature>
<reference evidence="4" key="1">
    <citation type="journal article" date="2019" name="Int. J. Syst. Evol. Microbiol.">
        <title>The Global Catalogue of Microorganisms (GCM) 10K type strain sequencing project: providing services to taxonomists for standard genome sequencing and annotation.</title>
        <authorList>
            <consortium name="The Broad Institute Genomics Platform"/>
            <consortium name="The Broad Institute Genome Sequencing Center for Infectious Disease"/>
            <person name="Wu L."/>
            <person name="Ma J."/>
        </authorList>
    </citation>
    <scope>NUCLEOTIDE SEQUENCE [LARGE SCALE GENOMIC DNA]</scope>
    <source>
        <strain evidence="4">JCM 18423</strain>
    </source>
</reference>